<sequence length="209" mass="24069">MRGYLQTLQRYRTYAYATEGSAQDWIRRIDNKQSRLRRQRGVRQKRGKKKKTDAQGLQRTAVERRGRTKAPSSARIFYYALNYSVKLARSHNHEAGAAITLVESRKRGGWRMVRGEISPITHYTAYGGARRTHRNTNTNLIRRWDGTPLDVYMRDMAQGDTCSITRLDAGRDGRMRCVRWIVRNILRQAMPNIMPATSTDAGRPVLAAL</sequence>
<feature type="region of interest" description="Disordered" evidence="1">
    <location>
        <begin position="35"/>
        <end position="68"/>
    </location>
</feature>
<dbReference type="Proteomes" id="UP000078541">
    <property type="component" value="Unassembled WGS sequence"/>
</dbReference>
<keyword evidence="3" id="KW-1185">Reference proteome</keyword>
<evidence type="ECO:0000313" key="3">
    <source>
        <dbReference type="Proteomes" id="UP000078541"/>
    </source>
</evidence>
<organism evidence="2 3">
    <name type="scientific">Trachymyrmex septentrionalis</name>
    <dbReference type="NCBI Taxonomy" id="34720"/>
    <lineage>
        <taxon>Eukaryota</taxon>
        <taxon>Metazoa</taxon>
        <taxon>Ecdysozoa</taxon>
        <taxon>Arthropoda</taxon>
        <taxon>Hexapoda</taxon>
        <taxon>Insecta</taxon>
        <taxon>Pterygota</taxon>
        <taxon>Neoptera</taxon>
        <taxon>Endopterygota</taxon>
        <taxon>Hymenoptera</taxon>
        <taxon>Apocrita</taxon>
        <taxon>Aculeata</taxon>
        <taxon>Formicoidea</taxon>
        <taxon>Formicidae</taxon>
        <taxon>Myrmicinae</taxon>
        <taxon>Trachymyrmex</taxon>
    </lineage>
</organism>
<gene>
    <name evidence="2" type="ORF">ALC56_07322</name>
</gene>
<proteinExistence type="predicted"/>
<dbReference type="EMBL" id="KQ981673">
    <property type="protein sequence ID" value="KYN38282.1"/>
    <property type="molecule type" value="Genomic_DNA"/>
</dbReference>
<name>A0A195FDK2_9HYME</name>
<evidence type="ECO:0000256" key="1">
    <source>
        <dbReference type="SAM" id="MobiDB-lite"/>
    </source>
</evidence>
<accession>A0A195FDK2</accession>
<reference evidence="2 3" key="1">
    <citation type="submission" date="2016-03" db="EMBL/GenBank/DDBJ databases">
        <title>Trachymyrmex septentrionalis WGS genome.</title>
        <authorList>
            <person name="Nygaard S."/>
            <person name="Hu H."/>
            <person name="Boomsma J."/>
            <person name="Zhang G."/>
        </authorList>
    </citation>
    <scope>NUCLEOTIDE SEQUENCE [LARGE SCALE GENOMIC DNA]</scope>
    <source>
        <strain evidence="2">Tsep2-gDNA-1</strain>
        <tissue evidence="2">Whole body</tissue>
    </source>
</reference>
<feature type="compositionally biased region" description="Basic residues" evidence="1">
    <location>
        <begin position="35"/>
        <end position="51"/>
    </location>
</feature>
<dbReference type="AlphaFoldDB" id="A0A195FDK2"/>
<protein>
    <submittedName>
        <fullName evidence="2">Uncharacterized protein</fullName>
    </submittedName>
</protein>
<evidence type="ECO:0000313" key="2">
    <source>
        <dbReference type="EMBL" id="KYN38282.1"/>
    </source>
</evidence>